<dbReference type="GO" id="GO:0046556">
    <property type="term" value="F:alpha-L-arabinofuranosidase activity"/>
    <property type="evidence" value="ECO:0007669"/>
    <property type="project" value="UniProtKB-EC"/>
</dbReference>
<feature type="chain" id="PRO_5011985958" description="non-reducing end alpha-L-arabinofuranosidase" evidence="8">
    <location>
        <begin position="27"/>
        <end position="618"/>
    </location>
</feature>
<gene>
    <name evidence="10" type="ORF">PENPOL_c007G06875</name>
</gene>
<evidence type="ECO:0000256" key="2">
    <source>
        <dbReference type="ARBA" id="ARBA00004834"/>
    </source>
</evidence>
<dbReference type="STRING" id="60169.A0A1V6NJ01"/>
<organism evidence="10 11">
    <name type="scientific">Penicillium polonicum</name>
    <dbReference type="NCBI Taxonomy" id="60169"/>
    <lineage>
        <taxon>Eukaryota</taxon>
        <taxon>Fungi</taxon>
        <taxon>Dikarya</taxon>
        <taxon>Ascomycota</taxon>
        <taxon>Pezizomycotina</taxon>
        <taxon>Eurotiomycetes</taxon>
        <taxon>Eurotiomycetidae</taxon>
        <taxon>Eurotiales</taxon>
        <taxon>Aspergillaceae</taxon>
        <taxon>Penicillium</taxon>
    </lineage>
</organism>
<comment type="pathway">
    <text evidence="2">Glycan metabolism; L-arabinan degradation.</text>
</comment>
<evidence type="ECO:0000313" key="10">
    <source>
        <dbReference type="EMBL" id="OQD64406.1"/>
    </source>
</evidence>
<proteinExistence type="inferred from homology"/>
<keyword evidence="7" id="KW-0325">Glycoprotein</keyword>
<dbReference type="SUPFAM" id="SSF51445">
    <property type="entry name" value="(Trans)glycosidases"/>
    <property type="match status" value="1"/>
</dbReference>
<dbReference type="EMBL" id="MDYM01000007">
    <property type="protein sequence ID" value="OQD64406.1"/>
    <property type="molecule type" value="Genomic_DNA"/>
</dbReference>
<evidence type="ECO:0000256" key="1">
    <source>
        <dbReference type="ARBA" id="ARBA00001462"/>
    </source>
</evidence>
<keyword evidence="11" id="KW-1185">Reference proteome</keyword>
<dbReference type="InterPro" id="IPR055235">
    <property type="entry name" value="ASD1_cat"/>
</dbReference>
<dbReference type="Proteomes" id="UP000191408">
    <property type="component" value="Unassembled WGS sequence"/>
</dbReference>
<feature type="domain" description="Alpha-L-arabinofuranosidase C-terminal" evidence="9">
    <location>
        <begin position="433"/>
        <end position="611"/>
    </location>
</feature>
<dbReference type="InterPro" id="IPR010720">
    <property type="entry name" value="Alpha-L-AF_C"/>
</dbReference>
<comment type="catalytic activity">
    <reaction evidence="1">
        <text>Hydrolysis of terminal non-reducing alpha-L-arabinofuranoside residues in alpha-L-arabinosides.</text>
        <dbReference type="EC" id="3.2.1.55"/>
    </reaction>
</comment>
<protein>
    <recommendedName>
        <fullName evidence="4">non-reducing end alpha-L-arabinofuranosidase</fullName>
        <ecNumber evidence="4">3.2.1.55</ecNumber>
    </recommendedName>
</protein>
<comment type="caution">
    <text evidence="10">The sequence shown here is derived from an EMBL/GenBank/DDBJ whole genome shotgun (WGS) entry which is preliminary data.</text>
</comment>
<dbReference type="AlphaFoldDB" id="A0A1V6NJ01"/>
<evidence type="ECO:0000256" key="8">
    <source>
        <dbReference type="SAM" id="SignalP"/>
    </source>
</evidence>
<dbReference type="SMART" id="SM00813">
    <property type="entry name" value="Alpha-L-AF_C"/>
    <property type="match status" value="1"/>
</dbReference>
<evidence type="ECO:0000256" key="5">
    <source>
        <dbReference type="ARBA" id="ARBA00022729"/>
    </source>
</evidence>
<evidence type="ECO:0000256" key="3">
    <source>
        <dbReference type="ARBA" id="ARBA00007186"/>
    </source>
</evidence>
<evidence type="ECO:0000256" key="4">
    <source>
        <dbReference type="ARBA" id="ARBA00012670"/>
    </source>
</evidence>
<reference evidence="11" key="1">
    <citation type="journal article" date="2017" name="Nat. Microbiol.">
        <title>Global analysis of biosynthetic gene clusters reveals vast potential of secondary metabolite production in Penicillium species.</title>
        <authorList>
            <person name="Nielsen J.C."/>
            <person name="Grijseels S."/>
            <person name="Prigent S."/>
            <person name="Ji B."/>
            <person name="Dainat J."/>
            <person name="Nielsen K.F."/>
            <person name="Frisvad J.C."/>
            <person name="Workman M."/>
            <person name="Nielsen J."/>
        </authorList>
    </citation>
    <scope>NUCLEOTIDE SEQUENCE [LARGE SCALE GENOMIC DNA]</scope>
    <source>
        <strain evidence="11">IBT 4502</strain>
    </source>
</reference>
<dbReference type="Pfam" id="PF06964">
    <property type="entry name" value="Alpha-L-AF_C"/>
    <property type="match status" value="1"/>
</dbReference>
<dbReference type="PANTHER" id="PTHR31776">
    <property type="entry name" value="ALPHA-L-ARABINOFURANOSIDASE 1"/>
    <property type="match status" value="1"/>
</dbReference>
<evidence type="ECO:0000256" key="6">
    <source>
        <dbReference type="ARBA" id="ARBA00022801"/>
    </source>
</evidence>
<keyword evidence="5 8" id="KW-0732">Signal</keyword>
<dbReference type="Pfam" id="PF22848">
    <property type="entry name" value="ASD1_dom"/>
    <property type="match status" value="1"/>
</dbReference>
<sequence length="618" mass="68007">MKHKSVSGAGLATSIALATCLAGALAKGNSSTVPLSLTVAREGGNKSSPLLYGVMFEEMDHSGDGGIHGQLLQNNGFQGTSLGLTAYAPVGDVTIFQDTSKPVSKAITSSLNVEVPDGVKDYVGFANTGYNGIPVTGATYNCSFWMMGNYSGTINLQLVGSHSGSIHADHNLTVNRDNEWHLTFDGSKVAGSSLNFGLIQLFPPTFKGRENGLRDHIAMFLDEVNPAFLRFPGGNNLEGLEVDSRWKWNTTIGPVVDRPGRESDWFYPNTDALGLDEYLWWCEDMNMAPLLAVWSGKSYGDILSGPDLEPFVEDTMNEMEYLFGDSSTHYGKLRARNGRKDPWKVDLIEIGNEDDLTRGCETYPDRFNQIYKAIHDKYPHITFVASHGNYSCLPSPLPENVIIDLHLYRAPDDFVKLFDQFDNQPRNQSVMIGEFGCRNTTEERGIFWPYMQGSCSEAVYMIGMERNSDIVKMVAYAPLMQHFDFVAWSPTLYGFNSAPDSVTPSVSYFVQKMFASNKGDTILPVHSSAGFGPVYWVASKTGSQYYLKLANYGHEHQNVKVSIPGTKTGRLEMLAGPKYHGDTPGNVQIQTVTTSVFNGQGNYTISMDPWAVAVLVVS</sequence>
<dbReference type="UniPathway" id="UPA00667"/>
<dbReference type="InterPro" id="IPR051563">
    <property type="entry name" value="Glycosyl_Hydrolase_51"/>
</dbReference>
<comment type="similarity">
    <text evidence="3">Belongs to the glycosyl hydrolase 51 family.</text>
</comment>
<evidence type="ECO:0000313" key="11">
    <source>
        <dbReference type="Proteomes" id="UP000191408"/>
    </source>
</evidence>
<evidence type="ECO:0000259" key="9">
    <source>
        <dbReference type="SMART" id="SM00813"/>
    </source>
</evidence>
<name>A0A1V6NJ01_PENPO</name>
<dbReference type="Gene3D" id="3.20.20.80">
    <property type="entry name" value="Glycosidases"/>
    <property type="match status" value="1"/>
</dbReference>
<dbReference type="EC" id="3.2.1.55" evidence="4"/>
<keyword evidence="6" id="KW-0378">Hydrolase</keyword>
<feature type="signal peptide" evidence="8">
    <location>
        <begin position="1"/>
        <end position="26"/>
    </location>
</feature>
<evidence type="ECO:0000256" key="7">
    <source>
        <dbReference type="ARBA" id="ARBA00023180"/>
    </source>
</evidence>
<accession>A0A1V6NJ01</accession>
<dbReference type="InterPro" id="IPR017853">
    <property type="entry name" value="GH"/>
</dbReference>
<dbReference type="GO" id="GO:0046373">
    <property type="term" value="P:L-arabinose metabolic process"/>
    <property type="evidence" value="ECO:0007669"/>
    <property type="project" value="InterPro"/>
</dbReference>
<dbReference type="PANTHER" id="PTHR31776:SF0">
    <property type="entry name" value="ALPHA-L-ARABINOFURANOSIDASE 1"/>
    <property type="match status" value="1"/>
</dbReference>
<dbReference type="OrthoDB" id="406864at2759"/>
<dbReference type="GO" id="GO:0031222">
    <property type="term" value="P:arabinan catabolic process"/>
    <property type="evidence" value="ECO:0007669"/>
    <property type="project" value="UniProtKB-UniPathway"/>
</dbReference>